<keyword evidence="2" id="KW-1185">Reference proteome</keyword>
<dbReference type="GO" id="GO:0042575">
    <property type="term" value="C:DNA polymerase complex"/>
    <property type="evidence" value="ECO:0007669"/>
    <property type="project" value="UniProtKB-ARBA"/>
</dbReference>
<dbReference type="SUPFAM" id="SSF53098">
    <property type="entry name" value="Ribonuclease H-like"/>
    <property type="match status" value="1"/>
</dbReference>
<name>A0AAN7VG26_9COLE</name>
<evidence type="ECO:0000313" key="2">
    <source>
        <dbReference type="Proteomes" id="UP001329430"/>
    </source>
</evidence>
<dbReference type="Gene3D" id="3.40.1800.10">
    <property type="entry name" value="His-Me finger endonucleases"/>
    <property type="match status" value="1"/>
</dbReference>
<dbReference type="PANTHER" id="PTHR31511">
    <property type="entry name" value="PROTEIN CBG23764"/>
    <property type="match status" value="1"/>
</dbReference>
<accession>A0AAN7VG26</accession>
<dbReference type="InterPro" id="IPR012337">
    <property type="entry name" value="RNaseH-like_sf"/>
</dbReference>
<proteinExistence type="predicted"/>
<evidence type="ECO:0008006" key="3">
    <source>
        <dbReference type="Google" id="ProtNLM"/>
    </source>
</evidence>
<dbReference type="Gene3D" id="3.90.1600.10">
    <property type="entry name" value="Palm domain of DNA polymerase"/>
    <property type="match status" value="1"/>
</dbReference>
<reference evidence="1 2" key="1">
    <citation type="journal article" date="2024" name="Insects">
        <title>An Improved Chromosome-Level Genome Assembly of the Firefly Pyrocoelia pectoralis.</title>
        <authorList>
            <person name="Fu X."/>
            <person name="Meyer-Rochow V.B."/>
            <person name="Ballantyne L."/>
            <person name="Zhu X."/>
        </authorList>
    </citation>
    <scope>NUCLEOTIDE SEQUENCE [LARGE SCALE GENOMIC DNA]</scope>
    <source>
        <strain evidence="1">XCY_ONT2</strain>
    </source>
</reference>
<dbReference type="Proteomes" id="UP001329430">
    <property type="component" value="Chromosome 2"/>
</dbReference>
<dbReference type="PANTHER" id="PTHR31511:SF12">
    <property type="entry name" value="RHO TERMINATION FACTOR N-TERMINAL DOMAIN-CONTAINING PROTEIN"/>
    <property type="match status" value="1"/>
</dbReference>
<dbReference type="EMBL" id="JAVRBK010000002">
    <property type="protein sequence ID" value="KAK5647232.1"/>
    <property type="molecule type" value="Genomic_DNA"/>
</dbReference>
<evidence type="ECO:0000313" key="1">
    <source>
        <dbReference type="EMBL" id="KAK5647232.1"/>
    </source>
</evidence>
<organism evidence="1 2">
    <name type="scientific">Pyrocoelia pectoralis</name>
    <dbReference type="NCBI Taxonomy" id="417401"/>
    <lineage>
        <taxon>Eukaryota</taxon>
        <taxon>Metazoa</taxon>
        <taxon>Ecdysozoa</taxon>
        <taxon>Arthropoda</taxon>
        <taxon>Hexapoda</taxon>
        <taxon>Insecta</taxon>
        <taxon>Pterygota</taxon>
        <taxon>Neoptera</taxon>
        <taxon>Endopterygota</taxon>
        <taxon>Coleoptera</taxon>
        <taxon>Polyphaga</taxon>
        <taxon>Elateriformia</taxon>
        <taxon>Elateroidea</taxon>
        <taxon>Lampyridae</taxon>
        <taxon>Lampyrinae</taxon>
        <taxon>Pyrocoelia</taxon>
    </lineage>
</organism>
<dbReference type="SUPFAM" id="SSF56672">
    <property type="entry name" value="DNA/RNA polymerases"/>
    <property type="match status" value="1"/>
</dbReference>
<dbReference type="SUPFAM" id="SSF54060">
    <property type="entry name" value="His-Me finger endonucleases"/>
    <property type="match status" value="1"/>
</dbReference>
<comment type="caution">
    <text evidence="1">The sequence shown here is derived from an EMBL/GenBank/DDBJ whole genome shotgun (WGS) entry which is preliminary data.</text>
</comment>
<dbReference type="InterPro" id="IPR044925">
    <property type="entry name" value="His-Me_finger_sf"/>
</dbReference>
<dbReference type="InterPro" id="IPR038563">
    <property type="entry name" value="Endonuclease_7_sf"/>
</dbReference>
<protein>
    <recommendedName>
        <fullName evidence="3">DNA-directed DNA polymerase</fullName>
    </recommendedName>
</protein>
<gene>
    <name evidence="1" type="ORF">RI129_002124</name>
</gene>
<dbReference type="GO" id="GO:0071897">
    <property type="term" value="P:DNA biosynthetic process"/>
    <property type="evidence" value="ECO:0007669"/>
    <property type="project" value="UniProtKB-ARBA"/>
</dbReference>
<dbReference type="AlphaFoldDB" id="A0AAN7VG26"/>
<dbReference type="InterPro" id="IPR023211">
    <property type="entry name" value="DNA_pol_palm_dom_sf"/>
</dbReference>
<sequence length="1182" mass="137255">MDSKSFSSLTSEVVKVTTKAIPLLKTKEEIVRLICIVRKNIRLLGKFIRTDLDDRNENRLKLESNLSLLKCFLVKLKQLKRCASEKKGAGTSNRKRHLVWHTTDSCFNDRLLTGIIVNLNTKDPLTFMENAYNSFAKKINLLLKQSMLKVNLVLACHFIQPHNQEIDLKTFATKNQIIDVGTDLKQWYETNVFNKIQRKLEEFEEKDSGWALLEILHLKVNINSYIPLKGGVSTYVKVPHFIALKHAVVNVRNNDNCCFLWAVVSALYPAQKHGERTSSYPHYSDVLNYGSIKFPIKISDIKKFEQLNNLKINLYCIKDKNVVPFLLSKNLVSNREPINLLVLSCNDGEINDTYYHFTWIKNMSALFSKQLSKHSRKKFICNRCLNHFSSNAYLEKHMTHCNEINKCSTKLPNETNKYLEFKHFSYQEKVPFVLYADLESILEKCLDNENNNTRLCEKHVPFSIAYYLKCSGDDCIQWFVKELQDIANWANEIFSTVVPMEPLSKEQMENFENATVCHICNKQFQPDDIKVRDHCHLTGKFRNASHQNCNLNYKDKHIIPVVFHNLSGYDSHFIIRELALNIPGEISLLPLNKERYISFSKSVENTNVKFRFIDSFRFMSSSIDKLSSYLGNEKKMITKLNCNNDDEFNLLVRKGIFPYEYIDSWDKLNESSLPPKEAFYNHLHDEGASDESYAHANKVWNTFNVQTLGQYSDLYLKTDVLLLADIFENFRITCLNAYQLDPLHYYTAPGLAFDAMLKITQVKLELLTDIDMALFIERGIRGGVAQCSNRYAKANNKYMSDNNYDPSAQTSYLMYYDINNLYGRTMGEFLPYGEFSFVDEPDIECILNTPDDSDIGYIIDCDLDYPTELHESHSDLPLAPEHMTPPSSKSKLKKLLLTLYPKSNYVLHYRNLKMYLEQGLRLVKLNQVLRFKQSAWLKKYIDLNTMLRQASKNDFDKNFFKLMINSVFGKLMENVRKYKDVRLVTQWGGRYGARSMIAQPNFNSCTIFDKDMVIIEMNKLEVFLNKPIYAGFSVLDLSKTFLYDFHYNYVLRKFKNNAQLLYTDTDSLVYNFSVPDIYECIKEDIDRFDTSDYNPDNIYGIPLVNKKVPGLMKDENNGKIMTEFVGLRAKMYAYSVGGKVVKKSKGSTSASVKHITIDDYKKALFHYKIAKRPQRLIQSKNI</sequence>
<dbReference type="InterPro" id="IPR043502">
    <property type="entry name" value="DNA/RNA_pol_sf"/>
</dbReference>